<evidence type="ECO:0000256" key="6">
    <source>
        <dbReference type="SAM" id="MobiDB-lite"/>
    </source>
</evidence>
<evidence type="ECO:0000256" key="3">
    <source>
        <dbReference type="ARBA" id="ARBA00022723"/>
    </source>
</evidence>
<dbReference type="AlphaFoldDB" id="A0A9D2RHN4"/>
<evidence type="ECO:0000313" key="9">
    <source>
        <dbReference type="Proteomes" id="UP000823909"/>
    </source>
</evidence>
<dbReference type="Pfam" id="PF00301">
    <property type="entry name" value="Rubredoxin"/>
    <property type="match status" value="1"/>
</dbReference>
<evidence type="ECO:0000256" key="2">
    <source>
        <dbReference type="ARBA" id="ARBA00022448"/>
    </source>
</evidence>
<feature type="domain" description="Rubredoxin-like" evidence="7">
    <location>
        <begin position="2"/>
        <end position="43"/>
    </location>
</feature>
<comment type="caution">
    <text evidence="8">The sequence shown here is derived from an EMBL/GenBank/DDBJ whole genome shotgun (WGS) entry which is preliminary data.</text>
</comment>
<dbReference type="GO" id="GO:0005506">
    <property type="term" value="F:iron ion binding"/>
    <property type="evidence" value="ECO:0007669"/>
    <property type="project" value="InterPro"/>
</dbReference>
<dbReference type="CDD" id="cd00730">
    <property type="entry name" value="rubredoxin"/>
    <property type="match status" value="1"/>
</dbReference>
<evidence type="ECO:0000256" key="4">
    <source>
        <dbReference type="ARBA" id="ARBA00022982"/>
    </source>
</evidence>
<gene>
    <name evidence="8" type="ORF">H9910_09195</name>
</gene>
<dbReference type="InterPro" id="IPR048574">
    <property type="entry name" value="RUBY_RBDX"/>
</dbReference>
<dbReference type="Proteomes" id="UP000823909">
    <property type="component" value="Unassembled WGS sequence"/>
</dbReference>
<dbReference type="PANTHER" id="PTHR48136">
    <property type="entry name" value="RUBREDOXIN-LIKE SUPERFAMILY PROTEIN"/>
    <property type="match status" value="1"/>
</dbReference>
<evidence type="ECO:0000313" key="8">
    <source>
        <dbReference type="EMBL" id="HJD43163.1"/>
    </source>
</evidence>
<keyword evidence="2" id="KW-0813">Transport</keyword>
<sequence length="226" mass="24478">MKYICSICGYVYNEASEGTAFADLPDSWVCPLCRAAKDLFRPEKTEAAPEPARPAPAAAGPSAHVDTDHAGEDLHKLSAGELSALCSNLARGCEKQYKNEEAGLFREIAAYFAAVTPDEPDGDLTHLLSLFENDLTTGYPAVQGAAQAAGDRGTQRVCVWGQKVTVILNSLVQRYQREGSAFLRNTQIWVCSVCGFAYVGDTPPELCPVCKVPAWKFDKIEGRRSA</sequence>
<keyword evidence="3" id="KW-0479">Metal-binding</keyword>
<dbReference type="InterPro" id="IPR024935">
    <property type="entry name" value="Rubredoxin_dom"/>
</dbReference>
<dbReference type="Pfam" id="PF21349">
    <property type="entry name" value="RUBY_RBDX"/>
    <property type="match status" value="1"/>
</dbReference>
<evidence type="ECO:0000256" key="5">
    <source>
        <dbReference type="ARBA" id="ARBA00023004"/>
    </source>
</evidence>
<name>A0A9D2RHN4_9FIRM</name>
<dbReference type="PANTHER" id="PTHR48136:SF1">
    <property type="entry name" value="RUBREDOXIN-LIKE SUPERFAMILY PROTEIN"/>
    <property type="match status" value="1"/>
</dbReference>
<keyword evidence="5" id="KW-0408">Iron</keyword>
<comment type="cofactor">
    <cofactor evidence="1">
        <name>Fe(3+)</name>
        <dbReference type="ChEBI" id="CHEBI:29034"/>
    </cofactor>
</comment>
<accession>A0A9D2RHN4</accession>
<evidence type="ECO:0000259" key="7">
    <source>
        <dbReference type="PROSITE" id="PS50903"/>
    </source>
</evidence>
<feature type="region of interest" description="Disordered" evidence="6">
    <location>
        <begin position="44"/>
        <end position="68"/>
    </location>
</feature>
<keyword evidence="4" id="KW-0249">Electron transport</keyword>
<organism evidence="8 9">
    <name type="scientific">Candidatus Mediterraneibacter quadrami</name>
    <dbReference type="NCBI Taxonomy" id="2838684"/>
    <lineage>
        <taxon>Bacteria</taxon>
        <taxon>Bacillati</taxon>
        <taxon>Bacillota</taxon>
        <taxon>Clostridia</taxon>
        <taxon>Lachnospirales</taxon>
        <taxon>Lachnospiraceae</taxon>
        <taxon>Mediterraneibacter</taxon>
    </lineage>
</organism>
<proteinExistence type="predicted"/>
<dbReference type="PROSITE" id="PS50903">
    <property type="entry name" value="RUBREDOXIN_LIKE"/>
    <property type="match status" value="2"/>
</dbReference>
<reference evidence="8" key="2">
    <citation type="submission" date="2021-04" db="EMBL/GenBank/DDBJ databases">
        <authorList>
            <person name="Gilroy R."/>
        </authorList>
    </citation>
    <scope>NUCLEOTIDE SEQUENCE</scope>
    <source>
        <strain evidence="8">ChiBcec15-3976</strain>
    </source>
</reference>
<dbReference type="EMBL" id="DWUU01000054">
    <property type="protein sequence ID" value="HJD43163.1"/>
    <property type="molecule type" value="Genomic_DNA"/>
</dbReference>
<dbReference type="Gene3D" id="2.20.28.10">
    <property type="match status" value="2"/>
</dbReference>
<protein>
    <submittedName>
        <fullName evidence="8">Rubredoxin</fullName>
    </submittedName>
</protein>
<dbReference type="InterPro" id="IPR024934">
    <property type="entry name" value="Rubredoxin-like_dom"/>
</dbReference>
<reference evidence="8" key="1">
    <citation type="journal article" date="2021" name="PeerJ">
        <title>Extensive microbial diversity within the chicken gut microbiome revealed by metagenomics and culture.</title>
        <authorList>
            <person name="Gilroy R."/>
            <person name="Ravi A."/>
            <person name="Getino M."/>
            <person name="Pursley I."/>
            <person name="Horton D.L."/>
            <person name="Alikhan N.F."/>
            <person name="Baker D."/>
            <person name="Gharbi K."/>
            <person name="Hall N."/>
            <person name="Watson M."/>
            <person name="Adriaenssens E.M."/>
            <person name="Foster-Nyarko E."/>
            <person name="Jarju S."/>
            <person name="Secka A."/>
            <person name="Antonio M."/>
            <person name="Oren A."/>
            <person name="Chaudhuri R.R."/>
            <person name="La Ragione R."/>
            <person name="Hildebrand F."/>
            <person name="Pallen M.J."/>
        </authorList>
    </citation>
    <scope>NUCLEOTIDE SEQUENCE</scope>
    <source>
        <strain evidence="8">ChiBcec15-3976</strain>
    </source>
</reference>
<evidence type="ECO:0000256" key="1">
    <source>
        <dbReference type="ARBA" id="ARBA00001965"/>
    </source>
</evidence>
<dbReference type="SUPFAM" id="SSF57802">
    <property type="entry name" value="Rubredoxin-like"/>
    <property type="match status" value="2"/>
</dbReference>
<feature type="domain" description="Rubredoxin-like" evidence="7">
    <location>
        <begin position="186"/>
        <end position="220"/>
    </location>
</feature>